<dbReference type="InterPro" id="IPR005478">
    <property type="entry name" value="Transketolase_bac-like"/>
</dbReference>
<evidence type="ECO:0000256" key="11">
    <source>
        <dbReference type="ARBA" id="ARBA00022837"/>
    </source>
</evidence>
<feature type="site" description="Important for catalytic activity" evidence="20">
    <location>
        <position position="32"/>
    </location>
</feature>
<dbReference type="Pfam" id="PF00456">
    <property type="entry name" value="Transketolase_N"/>
    <property type="match status" value="1"/>
</dbReference>
<dbReference type="SUPFAM" id="SSF52518">
    <property type="entry name" value="Thiamin diphosphate-binding fold (THDP-binding)"/>
    <property type="match status" value="2"/>
</dbReference>
<feature type="binding site" evidence="18">
    <location>
        <position position="162"/>
    </location>
    <ligand>
        <name>thiamine diphosphate</name>
        <dbReference type="ChEBI" id="CHEBI:58937"/>
    </ligand>
</feature>
<comment type="cofactor">
    <cofactor evidence="3">
        <name>Co(2+)</name>
        <dbReference type="ChEBI" id="CHEBI:48828"/>
    </cofactor>
</comment>
<dbReference type="NCBIfam" id="TIGR00232">
    <property type="entry name" value="tktlase_bact"/>
    <property type="match status" value="1"/>
</dbReference>
<dbReference type="SMART" id="SM00861">
    <property type="entry name" value="Transket_pyr"/>
    <property type="match status" value="1"/>
</dbReference>
<dbReference type="FunFam" id="3.40.50.970:FF:000004">
    <property type="entry name" value="Transketolase"/>
    <property type="match status" value="1"/>
</dbReference>
<dbReference type="InterPro" id="IPR033247">
    <property type="entry name" value="Transketolase_fam"/>
</dbReference>
<dbReference type="GO" id="GO:0046872">
    <property type="term" value="F:metal ion binding"/>
    <property type="evidence" value="ECO:0007669"/>
    <property type="project" value="UniProtKB-KW"/>
</dbReference>
<dbReference type="InterPro" id="IPR009014">
    <property type="entry name" value="Transketo_C/PFOR_II"/>
</dbReference>
<keyword evidence="10 19" id="KW-0479">Metal-binding</keyword>
<dbReference type="CDD" id="cd07033">
    <property type="entry name" value="TPP_PYR_DXS_TK_like"/>
    <property type="match status" value="1"/>
</dbReference>
<evidence type="ECO:0000256" key="4">
    <source>
        <dbReference type="ARBA" id="ARBA00002931"/>
    </source>
</evidence>
<dbReference type="CDD" id="cd02012">
    <property type="entry name" value="TPP_TK"/>
    <property type="match status" value="1"/>
</dbReference>
<evidence type="ECO:0000256" key="2">
    <source>
        <dbReference type="ARBA" id="ARBA00001936"/>
    </source>
</evidence>
<evidence type="ECO:0000256" key="12">
    <source>
        <dbReference type="ARBA" id="ARBA00022842"/>
    </source>
</evidence>
<feature type="binding site" evidence="17">
    <location>
        <position position="358"/>
    </location>
    <ligand>
        <name>substrate</name>
    </ligand>
</feature>
<dbReference type="InterPro" id="IPR029061">
    <property type="entry name" value="THDP-binding"/>
</dbReference>
<evidence type="ECO:0000256" key="8">
    <source>
        <dbReference type="ARBA" id="ARBA00016662"/>
    </source>
</evidence>
<evidence type="ECO:0000256" key="18">
    <source>
        <dbReference type="PIRSR" id="PIRSR605478-3"/>
    </source>
</evidence>
<feature type="binding site" evidence="19">
    <location>
        <position position="161"/>
    </location>
    <ligand>
        <name>Mg(2+)</name>
        <dbReference type="ChEBI" id="CHEBI:18420"/>
    </ligand>
</feature>
<evidence type="ECO:0000256" key="14">
    <source>
        <dbReference type="ARBA" id="ARBA00049473"/>
    </source>
</evidence>
<evidence type="ECO:0000256" key="15">
    <source>
        <dbReference type="NCBIfam" id="TIGR00232"/>
    </source>
</evidence>
<dbReference type="InterPro" id="IPR005475">
    <property type="entry name" value="Transketolase-like_Pyr-bd"/>
</dbReference>
<accession>A0A268NY25</accession>
<evidence type="ECO:0000313" key="23">
    <source>
        <dbReference type="Proteomes" id="UP000216207"/>
    </source>
</evidence>
<dbReference type="Gene3D" id="3.40.50.970">
    <property type="match status" value="2"/>
</dbReference>
<dbReference type="FunFam" id="3.40.50.970:FF:000045">
    <property type="entry name" value="Transketolase"/>
    <property type="match status" value="1"/>
</dbReference>
<dbReference type="EMBL" id="NPCC01000025">
    <property type="protein sequence ID" value="PAE87925.1"/>
    <property type="molecule type" value="Genomic_DNA"/>
</dbReference>
<feature type="active site" description="Proton donor" evidence="16">
    <location>
        <position position="412"/>
    </location>
</feature>
<comment type="similarity">
    <text evidence="5">Belongs to the transketolase family.</text>
</comment>
<dbReference type="Pfam" id="PF02779">
    <property type="entry name" value="Transket_pyr"/>
    <property type="match status" value="1"/>
</dbReference>
<dbReference type="Gene3D" id="3.40.50.920">
    <property type="match status" value="1"/>
</dbReference>
<evidence type="ECO:0000256" key="7">
    <source>
        <dbReference type="ARBA" id="ARBA00013152"/>
    </source>
</evidence>
<evidence type="ECO:0000256" key="20">
    <source>
        <dbReference type="PIRSR" id="PIRSR605478-5"/>
    </source>
</evidence>
<keyword evidence="9" id="KW-0808">Transferase</keyword>
<feature type="binding site" evidence="18">
    <location>
        <position position="191"/>
    </location>
    <ligand>
        <name>thiamine diphosphate</name>
        <dbReference type="ChEBI" id="CHEBI:58937"/>
    </ligand>
</feature>
<dbReference type="Proteomes" id="UP000216207">
    <property type="component" value="Unassembled WGS sequence"/>
</dbReference>
<feature type="binding site" evidence="18">
    <location>
        <position position="72"/>
    </location>
    <ligand>
        <name>thiamine diphosphate</name>
        <dbReference type="ChEBI" id="CHEBI:58937"/>
    </ligand>
</feature>
<evidence type="ECO:0000256" key="10">
    <source>
        <dbReference type="ARBA" id="ARBA00022723"/>
    </source>
</evidence>
<dbReference type="GO" id="GO:0004802">
    <property type="term" value="F:transketolase activity"/>
    <property type="evidence" value="ECO:0007669"/>
    <property type="project" value="UniProtKB-UniRule"/>
</dbReference>
<dbReference type="EC" id="2.2.1.1" evidence="7 15"/>
<feature type="domain" description="Transketolase-like pyrimidine-binding" evidence="21">
    <location>
        <begin position="355"/>
        <end position="526"/>
    </location>
</feature>
<evidence type="ECO:0000256" key="17">
    <source>
        <dbReference type="PIRSR" id="PIRSR605478-2"/>
    </source>
</evidence>
<evidence type="ECO:0000256" key="5">
    <source>
        <dbReference type="ARBA" id="ARBA00007131"/>
    </source>
</evidence>
<gene>
    <name evidence="22" type="primary">tkt</name>
    <name evidence="22" type="ORF">CHH72_15785</name>
</gene>
<feature type="binding site" evidence="18">
    <location>
        <position position="438"/>
    </location>
    <ligand>
        <name>thiamine diphosphate</name>
        <dbReference type="ChEBI" id="CHEBI:58937"/>
    </ligand>
</feature>
<comment type="cofactor">
    <cofactor evidence="19">
        <name>Mg(2+)</name>
        <dbReference type="ChEBI" id="CHEBI:18420"/>
    </cofactor>
    <text evidence="19">Binds 1 Mg(2+) ion per subunit. Can also utilize other divalent metal cations, such as Ca(2+), Mn(2+) and Co(2+).</text>
</comment>
<comment type="caution">
    <text evidence="22">The sequence shown here is derived from an EMBL/GenBank/DDBJ whole genome shotgun (WGS) entry which is preliminary data.</text>
</comment>
<feature type="binding site" evidence="18">
    <location>
        <begin position="120"/>
        <end position="122"/>
    </location>
    <ligand>
        <name>thiamine diphosphate</name>
        <dbReference type="ChEBI" id="CHEBI:58937"/>
    </ligand>
</feature>
<feature type="binding site" evidence="19">
    <location>
        <position position="191"/>
    </location>
    <ligand>
        <name>Mg(2+)</name>
        <dbReference type="ChEBI" id="CHEBI:18420"/>
    </ligand>
</feature>
<dbReference type="FunFam" id="3.40.50.920:FF:000003">
    <property type="entry name" value="Transketolase"/>
    <property type="match status" value="1"/>
</dbReference>
<dbReference type="Pfam" id="PF22613">
    <property type="entry name" value="Transketolase_C_1"/>
    <property type="match status" value="1"/>
</dbReference>
<dbReference type="PANTHER" id="PTHR43522:SF2">
    <property type="entry name" value="TRANSKETOLASE 1-RELATED"/>
    <property type="match status" value="1"/>
</dbReference>
<reference evidence="22 23" key="1">
    <citation type="submission" date="2017-07" db="EMBL/GenBank/DDBJ databases">
        <title>Isolation and whole genome analysis of endospore-forming bacteria from heroin.</title>
        <authorList>
            <person name="Kalinowski J."/>
            <person name="Ahrens B."/>
            <person name="Al-Dilaimi A."/>
            <person name="Winkler A."/>
            <person name="Wibberg D."/>
            <person name="Schleenbecker U."/>
            <person name="Ruckert C."/>
            <person name="Wolfel R."/>
            <person name="Grass G."/>
        </authorList>
    </citation>
    <scope>NUCLEOTIDE SEQUENCE [LARGE SCALE GENOMIC DNA]</scope>
    <source>
        <strain evidence="22 23">7539</strain>
    </source>
</reference>
<evidence type="ECO:0000256" key="16">
    <source>
        <dbReference type="PIRSR" id="PIRSR605478-1"/>
    </source>
</evidence>
<evidence type="ECO:0000256" key="9">
    <source>
        <dbReference type="ARBA" id="ARBA00022679"/>
    </source>
</evidence>
<comment type="cofactor">
    <cofactor evidence="2">
        <name>Mn(2+)</name>
        <dbReference type="ChEBI" id="CHEBI:29035"/>
    </cofactor>
</comment>
<comment type="catalytic activity">
    <reaction evidence="14">
        <text>D-sedoheptulose 7-phosphate + D-glyceraldehyde 3-phosphate = aldehydo-D-ribose 5-phosphate + D-xylulose 5-phosphate</text>
        <dbReference type="Rhea" id="RHEA:10508"/>
        <dbReference type="ChEBI" id="CHEBI:57483"/>
        <dbReference type="ChEBI" id="CHEBI:57737"/>
        <dbReference type="ChEBI" id="CHEBI:58273"/>
        <dbReference type="ChEBI" id="CHEBI:59776"/>
        <dbReference type="EC" id="2.2.1.1"/>
    </reaction>
</comment>
<feature type="binding site" evidence="17">
    <location>
        <position position="462"/>
    </location>
    <ligand>
        <name>substrate</name>
    </ligand>
</feature>
<feature type="binding site" evidence="17">
    <location>
        <position position="521"/>
    </location>
    <ligand>
        <name>substrate</name>
    </ligand>
</feature>
<dbReference type="GO" id="GO:0005829">
    <property type="term" value="C:cytosol"/>
    <property type="evidence" value="ECO:0007669"/>
    <property type="project" value="TreeGrafter"/>
</dbReference>
<evidence type="ECO:0000256" key="1">
    <source>
        <dbReference type="ARBA" id="ARBA00001913"/>
    </source>
</evidence>
<evidence type="ECO:0000313" key="22">
    <source>
        <dbReference type="EMBL" id="PAE87925.1"/>
    </source>
</evidence>
<feature type="binding site" evidence="19">
    <location>
        <position position="193"/>
    </location>
    <ligand>
        <name>Mg(2+)</name>
        <dbReference type="ChEBI" id="CHEBI:18420"/>
    </ligand>
</feature>
<evidence type="ECO:0000256" key="19">
    <source>
        <dbReference type="PIRSR" id="PIRSR605478-4"/>
    </source>
</evidence>
<sequence>MKPLTKENISELSVTTVRTLSIDSVEYAQHGHLGMPLGAAPMAYALYRNVLKLNPKNPKWYDRDRFVLSSGHGSILQYTLLHLTGYDVSLSDLQNFRKLGSKTPGHPEVGYTPGVEATTGPLGQGLPMVVGMAIAERHLAAKYNKDDLNIVDHYTYTICGDGDLMEGVGQEAMSLAGHLGLGKLIVLYDSNDICSDGSVTDSNTENVQEKYKTMGWQTILVEDGNDLEKIQQAIELGKKETNKPTLIEVKTVIGYGSPNLSGTEHIHSNPVGEKEAQLIKQQYGWRFEDPFHIPDKVKEDFSQVLSNGLDNENKWNELFKQYQQKYPALATEFIRSMENEIEINELSTEFTEEKVATRSASGTVLNEIASKVPSIIGGSADLASSNKTTLRDNEFMTKEDYRGSNIHFGVREFGMAAIINGIALHGGIKGYCGTFLVFSDYMRSAIRMSAIMKVPVTYVFTHDSIMLGPDGPTHQPIEHLISLRAMPNLNVIRPADANETKAAWLIAANSKKTPTAIILGRHDVPVLDNASLEGVQKGGYLISEGAEEATGIIIATGSEVELAIKAQKILESKNIFVNVVSMPSWELFNQQNKDYKNSILPSNLDNKLAVEMGSDIGWREYIGPKGDTITINTFGDSGNGQELAEKLGFTPENIAHRFIELKERNL</sequence>
<comment type="function">
    <text evidence="4">Catalyzes the transfer of a two-carbon ketol group from a ketose donor to an aldose acceptor, via a covalent intermediate with the cofactor thiamine pyrophosphate.</text>
</comment>
<dbReference type="RefSeq" id="WP_095326920.1">
    <property type="nucleotide sequence ID" value="NZ_NPCC01000025.1"/>
</dbReference>
<evidence type="ECO:0000256" key="13">
    <source>
        <dbReference type="ARBA" id="ARBA00023052"/>
    </source>
</evidence>
<dbReference type="SUPFAM" id="SSF52922">
    <property type="entry name" value="TK C-terminal domain-like"/>
    <property type="match status" value="1"/>
</dbReference>
<feature type="binding site" evidence="18">
    <location>
        <position position="267"/>
    </location>
    <ligand>
        <name>thiamine diphosphate</name>
        <dbReference type="ChEBI" id="CHEBI:58937"/>
    </ligand>
</feature>
<proteinExistence type="inferred from homology"/>
<dbReference type="PANTHER" id="PTHR43522">
    <property type="entry name" value="TRANSKETOLASE"/>
    <property type="match status" value="1"/>
</dbReference>
<feature type="binding site" evidence="17">
    <location>
        <position position="267"/>
    </location>
    <ligand>
        <name>substrate</name>
    </ligand>
</feature>
<feature type="binding site" evidence="17">
    <location>
        <position position="470"/>
    </location>
    <ligand>
        <name>substrate</name>
    </ligand>
</feature>
<feature type="binding site" evidence="17">
    <location>
        <position position="474"/>
    </location>
    <ligand>
        <name>substrate</name>
    </ligand>
</feature>
<comment type="cofactor">
    <cofactor evidence="1">
        <name>Ca(2+)</name>
        <dbReference type="ChEBI" id="CHEBI:29108"/>
    </cofactor>
</comment>
<comment type="subunit">
    <text evidence="6">Homodimer.</text>
</comment>
<keyword evidence="12 19" id="KW-0460">Magnesium</keyword>
<dbReference type="InterPro" id="IPR055152">
    <property type="entry name" value="Transketolase-like_C_2"/>
</dbReference>
<feature type="binding site" evidence="17">
    <location>
        <position position="32"/>
    </location>
    <ligand>
        <name>substrate</name>
    </ligand>
</feature>
<keyword evidence="13 18" id="KW-0786">Thiamine pyrophosphate</keyword>
<feature type="binding site" evidence="17">
    <location>
        <position position="385"/>
    </location>
    <ligand>
        <name>substrate</name>
    </ligand>
</feature>
<name>A0A268NY25_SHOCL</name>
<dbReference type="InterPro" id="IPR005474">
    <property type="entry name" value="Transketolase_N"/>
</dbReference>
<protein>
    <recommendedName>
        <fullName evidence="8 15">Transketolase</fullName>
        <ecNumber evidence="7 15">2.2.1.1</ecNumber>
    </recommendedName>
</protein>
<evidence type="ECO:0000259" key="21">
    <source>
        <dbReference type="SMART" id="SM00861"/>
    </source>
</evidence>
<dbReference type="GO" id="GO:0006098">
    <property type="term" value="P:pentose-phosphate shunt"/>
    <property type="evidence" value="ECO:0007669"/>
    <property type="project" value="TreeGrafter"/>
</dbReference>
<dbReference type="AlphaFoldDB" id="A0A268NY25"/>
<keyword evidence="11" id="KW-0106">Calcium</keyword>
<evidence type="ECO:0000256" key="3">
    <source>
        <dbReference type="ARBA" id="ARBA00001941"/>
    </source>
</evidence>
<evidence type="ECO:0000256" key="6">
    <source>
        <dbReference type="ARBA" id="ARBA00011738"/>
    </source>
</evidence>
<comment type="cofactor">
    <cofactor evidence="18">
        <name>thiamine diphosphate</name>
        <dbReference type="ChEBI" id="CHEBI:58937"/>
    </cofactor>
    <text evidence="18">Binds 1 thiamine pyrophosphate per subunit. During the reaction, the substrate forms a covalent intermediate with the cofactor.</text>
</comment>
<feature type="site" description="Important for catalytic activity" evidence="20">
    <location>
        <position position="267"/>
    </location>
</feature>
<organism evidence="22 23">
    <name type="scientific">Shouchella clausii</name>
    <name type="common">Alkalihalobacillus clausii</name>
    <dbReference type="NCBI Taxonomy" id="79880"/>
    <lineage>
        <taxon>Bacteria</taxon>
        <taxon>Bacillati</taxon>
        <taxon>Bacillota</taxon>
        <taxon>Bacilli</taxon>
        <taxon>Bacillales</taxon>
        <taxon>Bacillaceae</taxon>
        <taxon>Shouchella</taxon>
    </lineage>
</organism>